<dbReference type="GO" id="GO:0004540">
    <property type="term" value="F:RNA nuclease activity"/>
    <property type="evidence" value="ECO:0007669"/>
    <property type="project" value="InterPro"/>
</dbReference>
<dbReference type="AlphaFoldDB" id="A0A2M8GM36"/>
<dbReference type="EMBL" id="PFQK01000060">
    <property type="protein sequence ID" value="PJC81617.1"/>
    <property type="molecule type" value="Genomic_DNA"/>
</dbReference>
<name>A0A2M8GM36_9BACT</name>
<proteinExistence type="predicted"/>
<evidence type="ECO:0000313" key="2">
    <source>
        <dbReference type="EMBL" id="PJC81617.1"/>
    </source>
</evidence>
<evidence type="ECO:0000313" key="3">
    <source>
        <dbReference type="Proteomes" id="UP000229370"/>
    </source>
</evidence>
<dbReference type="PANTHER" id="PTHR35458">
    <property type="entry name" value="SLR0755 PROTEIN"/>
    <property type="match status" value="1"/>
</dbReference>
<organism evidence="2 3">
    <name type="scientific">Candidatus Roizmanbacteria bacterium CG_4_8_14_3_um_filter_36_10</name>
    <dbReference type="NCBI Taxonomy" id="1974834"/>
    <lineage>
        <taxon>Bacteria</taxon>
        <taxon>Candidatus Roizmaniibacteriota</taxon>
    </lineage>
</organism>
<dbReference type="Proteomes" id="UP000229370">
    <property type="component" value="Unassembled WGS sequence"/>
</dbReference>
<comment type="caution">
    <text evidence="2">The sequence shown here is derived from an EMBL/GenBank/DDBJ whole genome shotgun (WGS) entry which is preliminary data.</text>
</comment>
<accession>A0A2M8GM36</accession>
<feature type="domain" description="NYN" evidence="1">
    <location>
        <begin position="9"/>
        <end position="147"/>
    </location>
</feature>
<evidence type="ECO:0000259" key="1">
    <source>
        <dbReference type="Pfam" id="PF01936"/>
    </source>
</evidence>
<dbReference type="InterPro" id="IPR021139">
    <property type="entry name" value="NYN"/>
</dbReference>
<reference evidence="3" key="1">
    <citation type="submission" date="2017-09" db="EMBL/GenBank/DDBJ databases">
        <title>Depth-based differentiation of microbial function through sediment-hosted aquifers and enrichment of novel symbionts in the deep terrestrial subsurface.</title>
        <authorList>
            <person name="Probst A.J."/>
            <person name="Ladd B."/>
            <person name="Jarett J.K."/>
            <person name="Geller-Mcgrath D.E."/>
            <person name="Sieber C.M.K."/>
            <person name="Emerson J.B."/>
            <person name="Anantharaman K."/>
            <person name="Thomas B.C."/>
            <person name="Malmstrom R."/>
            <person name="Stieglmeier M."/>
            <person name="Klingl A."/>
            <person name="Woyke T."/>
            <person name="Ryan C.M."/>
            <person name="Banfield J.F."/>
        </authorList>
    </citation>
    <scope>NUCLEOTIDE SEQUENCE [LARGE SCALE GENOMIC DNA]</scope>
</reference>
<dbReference type="Pfam" id="PF01936">
    <property type="entry name" value="NYN"/>
    <property type="match status" value="1"/>
</dbReference>
<dbReference type="CDD" id="cd10911">
    <property type="entry name" value="PIN_LabA"/>
    <property type="match status" value="1"/>
</dbReference>
<dbReference type="InterPro" id="IPR047140">
    <property type="entry name" value="LabA"/>
</dbReference>
<dbReference type="PANTHER" id="PTHR35458:SF2">
    <property type="entry name" value="SLR0755 PROTEIN"/>
    <property type="match status" value="1"/>
</dbReference>
<dbReference type="Gene3D" id="3.40.50.1010">
    <property type="entry name" value="5'-nuclease"/>
    <property type="match status" value="1"/>
</dbReference>
<gene>
    <name evidence="2" type="ORF">CO007_03760</name>
</gene>
<sequence>MIKKSSQKIYAFIDSQNLNLGVKSQGWSLDWRKFRQYLRNKYNVIKAYLFIGHVSGNESLYAFLQECGFILIFKPTLEFRQNGKIRIKGNVDAELVLHTMIEYNNYSRAIIVSGDGDFYCLIEHLEKKGKLLKILAPTKHYSSLLRKFNSKNYLVRIDLFRSSLEKKKTGIRGRSKP</sequence>
<protein>
    <recommendedName>
        <fullName evidence="1">NYN domain-containing protein</fullName>
    </recommendedName>
</protein>